<feature type="transmembrane region" description="Helical" evidence="2">
    <location>
        <begin position="77"/>
        <end position="101"/>
    </location>
</feature>
<keyword evidence="5" id="KW-1185">Reference proteome</keyword>
<dbReference type="SUPFAM" id="SSF51735">
    <property type="entry name" value="NAD(P)-binding Rossmann-fold domains"/>
    <property type="match status" value="2"/>
</dbReference>
<comment type="subcellular location">
    <subcellularLocation>
        <location evidence="1">Cell membrane</location>
        <topology evidence="1">Multi-pass membrane protein</topology>
    </subcellularLocation>
</comment>
<organism evidence="4 5">
    <name type="scientific">Raineyella antarctica</name>
    <dbReference type="NCBI Taxonomy" id="1577474"/>
    <lineage>
        <taxon>Bacteria</taxon>
        <taxon>Bacillati</taxon>
        <taxon>Actinomycetota</taxon>
        <taxon>Actinomycetes</taxon>
        <taxon>Propionibacteriales</taxon>
        <taxon>Propionibacteriaceae</taxon>
        <taxon>Raineyella</taxon>
    </lineage>
</organism>
<dbReference type="OrthoDB" id="9781411at2"/>
<dbReference type="GO" id="GO:0006813">
    <property type="term" value="P:potassium ion transport"/>
    <property type="evidence" value="ECO:0007669"/>
    <property type="project" value="InterPro"/>
</dbReference>
<dbReference type="PANTHER" id="PTHR43833">
    <property type="entry name" value="POTASSIUM CHANNEL PROTEIN 2-RELATED-RELATED"/>
    <property type="match status" value="1"/>
</dbReference>
<feature type="domain" description="RCK N-terminal" evidence="3">
    <location>
        <begin position="289"/>
        <end position="400"/>
    </location>
</feature>
<keyword evidence="2" id="KW-1133">Transmembrane helix</keyword>
<dbReference type="InterPro" id="IPR013099">
    <property type="entry name" value="K_chnl_dom"/>
</dbReference>
<dbReference type="RefSeq" id="WP_092607536.1">
    <property type="nucleotide sequence ID" value="NZ_FMYF01000003.1"/>
</dbReference>
<dbReference type="PROSITE" id="PS51201">
    <property type="entry name" value="RCK_N"/>
    <property type="match status" value="2"/>
</dbReference>
<feature type="domain" description="RCK N-terminal" evidence="3">
    <location>
        <begin position="124"/>
        <end position="247"/>
    </location>
</feature>
<dbReference type="STRING" id="1577474.GA0111570_103141"/>
<dbReference type="InterPro" id="IPR050721">
    <property type="entry name" value="Trk_Ktr_HKT_K-transport"/>
</dbReference>
<keyword evidence="2" id="KW-0812">Transmembrane</keyword>
<dbReference type="SUPFAM" id="SSF81324">
    <property type="entry name" value="Voltage-gated potassium channels"/>
    <property type="match status" value="1"/>
</dbReference>
<evidence type="ECO:0000313" key="5">
    <source>
        <dbReference type="Proteomes" id="UP000199086"/>
    </source>
</evidence>
<evidence type="ECO:0000256" key="1">
    <source>
        <dbReference type="ARBA" id="ARBA00004651"/>
    </source>
</evidence>
<dbReference type="Pfam" id="PF02254">
    <property type="entry name" value="TrkA_N"/>
    <property type="match status" value="2"/>
</dbReference>
<accession>A0A1G6GFQ4</accession>
<name>A0A1G6GFQ4_9ACTN</name>
<keyword evidence="2" id="KW-0472">Membrane</keyword>
<dbReference type="Proteomes" id="UP000199086">
    <property type="component" value="Unassembled WGS sequence"/>
</dbReference>
<dbReference type="EMBL" id="FMYF01000003">
    <property type="protein sequence ID" value="SDB80831.1"/>
    <property type="molecule type" value="Genomic_DNA"/>
</dbReference>
<evidence type="ECO:0000256" key="2">
    <source>
        <dbReference type="SAM" id="Phobius"/>
    </source>
</evidence>
<dbReference type="InterPro" id="IPR036291">
    <property type="entry name" value="NAD(P)-bd_dom_sf"/>
</dbReference>
<dbReference type="GO" id="GO:0005886">
    <property type="term" value="C:plasma membrane"/>
    <property type="evidence" value="ECO:0007669"/>
    <property type="project" value="UniProtKB-SubCell"/>
</dbReference>
<dbReference type="Gene3D" id="3.40.50.720">
    <property type="entry name" value="NAD(P)-binding Rossmann-like Domain"/>
    <property type="match status" value="2"/>
</dbReference>
<dbReference type="Pfam" id="PF07885">
    <property type="entry name" value="Ion_trans_2"/>
    <property type="match status" value="1"/>
</dbReference>
<gene>
    <name evidence="4" type="ORF">GA0111570_103141</name>
</gene>
<protein>
    <submittedName>
        <fullName evidence="4">Trk K+ transport system, NAD-binding component</fullName>
    </submittedName>
</protein>
<evidence type="ECO:0000313" key="4">
    <source>
        <dbReference type="EMBL" id="SDB80831.1"/>
    </source>
</evidence>
<proteinExistence type="predicted"/>
<reference evidence="4 5" key="1">
    <citation type="submission" date="2016-06" db="EMBL/GenBank/DDBJ databases">
        <authorList>
            <person name="Olsen C.W."/>
            <person name="Carey S."/>
            <person name="Hinshaw L."/>
            <person name="Karasin A.I."/>
        </authorList>
    </citation>
    <scope>NUCLEOTIDE SEQUENCE [LARGE SCALE GENOMIC DNA]</scope>
    <source>
        <strain evidence="4 5">LZ-22</strain>
    </source>
</reference>
<dbReference type="PANTHER" id="PTHR43833:SF9">
    <property type="entry name" value="POTASSIUM CHANNEL PROTEIN YUGO-RELATED"/>
    <property type="match status" value="1"/>
</dbReference>
<dbReference type="InterPro" id="IPR003148">
    <property type="entry name" value="RCK_N"/>
</dbReference>
<evidence type="ECO:0000259" key="3">
    <source>
        <dbReference type="PROSITE" id="PS51201"/>
    </source>
</evidence>
<feature type="transmembrane region" description="Helical" evidence="2">
    <location>
        <begin position="48"/>
        <end position="65"/>
    </location>
</feature>
<dbReference type="AlphaFoldDB" id="A0A1G6GFQ4"/>
<dbReference type="Gene3D" id="1.10.287.70">
    <property type="match status" value="1"/>
</dbReference>
<sequence>MSNVFFLVLRRMRAPLILVITVFSVCVFGLALIPGVDADGNATPPLSLFHAVYVMAYTATTIGFGELPTAFSEAQRMWMVFAILVSVTSWSYALVTLVALLQDPAFRNALRTARLAQRVRNLNEPFYIVCGYGETGALVTRGLDTLGYRVVMIEPNEARLRELMLEDLRTDPTIAVADASSPAVLQRAGLGSPFCRGVIALTEDDDTNIAITVAVRLLSPRLPVMARVRWVHVAEINLTAFGADLVINPFERFASLLASAVATPEHYHLRELLTGLSGSDAPERFRPPHGHWIVCGYGRFGHAVTTQLRRNGMSVTIIDQKHYDEGTVTVQGTGTEPDELREAGIHHSVGIVAGNDRDVKNLAIAVTARTMNPGIFVVTRQNKESNAPLFEAFADDLAMVPSRIVASEFLSVITTPLLAAFLHEMPNRDEQWCAGISARLEAATPGRVPHNWTLKVSPRNAEAVYRDVADGKDVSLAHLLTDPHDRERRIPAVALLVSRAGTMIYRPGPDTLLQVDDEVLFAGPESARRRIELSARNDDILDYVRTGRESNGGTLWRIARRRRLRRHRLRRGSRR</sequence>